<feature type="transmembrane region" description="Helical" evidence="9">
    <location>
        <begin position="7"/>
        <end position="26"/>
    </location>
</feature>
<proteinExistence type="inferred from homology"/>
<keyword evidence="7 9" id="KW-0472">Membrane</keyword>
<dbReference type="GeneID" id="110247328"/>
<evidence type="ECO:0000313" key="10">
    <source>
        <dbReference type="EnsemblMetazoa" id="XP_020909414.1"/>
    </source>
</evidence>
<keyword evidence="11" id="KW-1185">Reference proteome</keyword>
<comment type="similarity">
    <text evidence="2 9">Belongs to the sulfotransferase 6 family.</text>
</comment>
<dbReference type="GO" id="GO:0017095">
    <property type="term" value="F:heparan sulfate 6-sulfotransferase activity"/>
    <property type="evidence" value="ECO:0007669"/>
    <property type="project" value="TreeGrafter"/>
</dbReference>
<evidence type="ECO:0000256" key="4">
    <source>
        <dbReference type="ARBA" id="ARBA00022692"/>
    </source>
</evidence>
<keyword evidence="3 9" id="KW-0808">Transferase</keyword>
<dbReference type="KEGG" id="epa:110247328"/>
<dbReference type="InterPro" id="IPR010635">
    <property type="entry name" value="Heparan_SO4-6-sulfoTrfase"/>
</dbReference>
<keyword evidence="8" id="KW-0325">Glycoprotein</keyword>
<evidence type="ECO:0000256" key="9">
    <source>
        <dbReference type="RuleBase" id="RU364122"/>
    </source>
</evidence>
<dbReference type="Proteomes" id="UP000887567">
    <property type="component" value="Unplaced"/>
</dbReference>
<comment type="subcellular location">
    <subcellularLocation>
        <location evidence="1 9">Membrane</location>
        <topology evidence="1 9">Single-pass type II membrane protein</topology>
    </subcellularLocation>
</comment>
<dbReference type="EnsemblMetazoa" id="XM_021053755.2">
    <property type="protein sequence ID" value="XP_020909414.1"/>
    <property type="gene ID" value="LOC110247328"/>
</dbReference>
<dbReference type="RefSeq" id="XP_020909414.1">
    <property type="nucleotide sequence ID" value="XM_021053755.2"/>
</dbReference>
<evidence type="ECO:0000256" key="8">
    <source>
        <dbReference type="ARBA" id="ARBA00023180"/>
    </source>
</evidence>
<evidence type="ECO:0000256" key="6">
    <source>
        <dbReference type="ARBA" id="ARBA00022989"/>
    </source>
</evidence>
<evidence type="ECO:0000256" key="2">
    <source>
        <dbReference type="ARBA" id="ARBA00010109"/>
    </source>
</evidence>
<evidence type="ECO:0000313" key="11">
    <source>
        <dbReference type="Proteomes" id="UP000887567"/>
    </source>
</evidence>
<dbReference type="FunFam" id="3.40.50.300:FF:000347">
    <property type="entry name" value="Heparan-sulfate 6-O-sulfotransferase"/>
    <property type="match status" value="1"/>
</dbReference>
<protein>
    <recommendedName>
        <fullName evidence="9">Heparan-sulfate 6-O-sulfotransferase</fullName>
        <ecNumber evidence="9">2.8.2.-</ecNumber>
    </recommendedName>
</protein>
<keyword evidence="6 9" id="KW-1133">Transmembrane helix</keyword>
<dbReference type="OMA" id="CDCMAGQ"/>
<dbReference type="OrthoDB" id="406981at2759"/>
<dbReference type="SUPFAM" id="SSF52540">
    <property type="entry name" value="P-loop containing nucleoside triphosphate hydrolases"/>
    <property type="match status" value="1"/>
</dbReference>
<dbReference type="InterPro" id="IPR027417">
    <property type="entry name" value="P-loop_NTPase"/>
</dbReference>
<dbReference type="PANTHER" id="PTHR12812">
    <property type="entry name" value="HEPARAN SULFATE 6-O-SULFOTRANSFERASE 3"/>
    <property type="match status" value="1"/>
</dbReference>
<dbReference type="EC" id="2.8.2.-" evidence="9"/>
<reference evidence="10" key="1">
    <citation type="submission" date="2022-11" db="UniProtKB">
        <authorList>
            <consortium name="EnsemblMetazoa"/>
        </authorList>
    </citation>
    <scope>IDENTIFICATION</scope>
</reference>
<sequence>MNSLLKCFSVLVGSSLAFVLVTLVYICPQRSMWCGISNIMKGNSDVTSDVLTNTLPRLYRFKREDIKIYNFGQSKTDVMVFLHIQKTGGTTFGRHLVTNLNITFACKCRRTPKLRCYCKRPSSDKIWLFSRHSLGWPCGLHSDWTEMQSCVPEFIRKRNGNVENQKYLYVTFLREPISRVLSEFRCYQRGTTWASSQHKCKGRQATEKELPPCYKGETWEDVTIDSFIGCKSNLAFNRQSRMLADLTLVNCYNETGMSYKKRQKIILKSAIRNLRSMAYFGLTEYQKESQYLFEKTFGIKFRKSFEQRDEEETRAADVRTDIDQEDLLRIKKLTANDIRLHRFAKELFFYRLKYFKDRDQREGLSR</sequence>
<organism evidence="10 11">
    <name type="scientific">Exaiptasia diaphana</name>
    <name type="common">Tropical sea anemone</name>
    <name type="synonym">Aiptasia pulchella</name>
    <dbReference type="NCBI Taxonomy" id="2652724"/>
    <lineage>
        <taxon>Eukaryota</taxon>
        <taxon>Metazoa</taxon>
        <taxon>Cnidaria</taxon>
        <taxon>Anthozoa</taxon>
        <taxon>Hexacorallia</taxon>
        <taxon>Actiniaria</taxon>
        <taxon>Aiptasiidae</taxon>
        <taxon>Exaiptasia</taxon>
    </lineage>
</organism>
<dbReference type="PANTHER" id="PTHR12812:SF0">
    <property type="entry name" value="HEPARAN-SULFATE 6-O-SULFOTRANSFERASE"/>
    <property type="match status" value="1"/>
</dbReference>
<evidence type="ECO:0000256" key="7">
    <source>
        <dbReference type="ARBA" id="ARBA00023136"/>
    </source>
</evidence>
<comment type="catalytic activity">
    <reaction evidence="9">
        <text>alpha-D-glucosaminyl-[heparan sulfate](n) + 3'-phosphoadenylyl sulfate = 6-sulfo-alpha-D-glucosaminyl-[heparan sulfate](n) + adenosine 3',5'-bisphosphate + H(+)</text>
        <dbReference type="Rhea" id="RHEA:56604"/>
        <dbReference type="Rhea" id="RHEA-COMP:9830"/>
        <dbReference type="Rhea" id="RHEA-COMP:14621"/>
        <dbReference type="ChEBI" id="CHEBI:15378"/>
        <dbReference type="ChEBI" id="CHEBI:58339"/>
        <dbReference type="ChEBI" id="CHEBI:58343"/>
        <dbReference type="ChEBI" id="CHEBI:58388"/>
        <dbReference type="ChEBI" id="CHEBI:140604"/>
    </reaction>
</comment>
<evidence type="ECO:0000256" key="5">
    <source>
        <dbReference type="ARBA" id="ARBA00022968"/>
    </source>
</evidence>
<dbReference type="Gene3D" id="3.40.50.300">
    <property type="entry name" value="P-loop containing nucleotide triphosphate hydrolases"/>
    <property type="match status" value="1"/>
</dbReference>
<name>A0A913XTC3_EXADI</name>
<dbReference type="GO" id="GO:0016020">
    <property type="term" value="C:membrane"/>
    <property type="evidence" value="ECO:0007669"/>
    <property type="project" value="UniProtKB-SubCell"/>
</dbReference>
<evidence type="ECO:0000256" key="3">
    <source>
        <dbReference type="ARBA" id="ARBA00022679"/>
    </source>
</evidence>
<dbReference type="AlphaFoldDB" id="A0A913XTC3"/>
<comment type="function">
    <text evidence="9">6-O-sulfation enzyme which catalyzes the transfer of sulfate from 3'-phosphoadenosine 5'-phosphosulfate (PAPS) to position 6 of the N-sulfoglucosamine residue (GlcNS) of heparan sulfate.</text>
</comment>
<dbReference type="InterPro" id="IPR005331">
    <property type="entry name" value="Sulfotransferase"/>
</dbReference>
<keyword evidence="5 9" id="KW-0735">Signal-anchor</keyword>
<keyword evidence="4 9" id="KW-0812">Transmembrane</keyword>
<accession>A0A913XTC3</accession>
<evidence type="ECO:0000256" key="1">
    <source>
        <dbReference type="ARBA" id="ARBA00004606"/>
    </source>
</evidence>
<dbReference type="Pfam" id="PF03567">
    <property type="entry name" value="Sulfotransfer_2"/>
    <property type="match status" value="1"/>
</dbReference>